<dbReference type="Gramene" id="TraesPARA_EIv1.0_2631190.1">
    <property type="protein sequence ID" value="TraesPARA_EIv1.0_2631190.1.CDS1"/>
    <property type="gene ID" value="TraesPARA_EIv1.0_2631190"/>
</dbReference>
<gene>
    <name evidence="2" type="primary">LOC123164517</name>
</gene>
<dbReference type="Gramene" id="TraesCS7D02G506100.1">
    <property type="protein sequence ID" value="TraesCS7D02G506100.1.cds1"/>
    <property type="gene ID" value="TraesCS7D02G506100"/>
</dbReference>
<feature type="transmembrane region" description="Helical" evidence="1">
    <location>
        <begin position="16"/>
        <end position="39"/>
    </location>
</feature>
<proteinExistence type="predicted"/>
<dbReference type="Gramene" id="TraesJUL7D03G04524730.1">
    <property type="protein sequence ID" value="TraesJUL7D03G04524730.1.CDS1"/>
    <property type="gene ID" value="TraesJUL7D03G04524730"/>
</dbReference>
<dbReference type="Gramene" id="TraesJAG7D03G04464180.1">
    <property type="protein sequence ID" value="TraesJAG7D03G04464180.1.CDS1"/>
    <property type="gene ID" value="TraesJAG7D03G04464180"/>
</dbReference>
<keyword evidence="1" id="KW-0812">Transmembrane</keyword>
<dbReference type="Proteomes" id="UP000019116">
    <property type="component" value="Chromosome 7D"/>
</dbReference>
<accession>A0A3B6TRQ9</accession>
<evidence type="ECO:0000313" key="2">
    <source>
        <dbReference type="EnsemblPlants" id="TraesCS7D02G506100.1.cds1"/>
    </source>
</evidence>
<dbReference type="Gramene" id="TraesSTA7D03G04473810.1">
    <property type="protein sequence ID" value="TraesSTA7D03G04473810.1.CDS1"/>
    <property type="gene ID" value="TraesSTA7D03G04473810"/>
</dbReference>
<dbReference type="OrthoDB" id="785744at2759"/>
<name>A0A3B6TRQ9_WHEAT</name>
<evidence type="ECO:0000256" key="1">
    <source>
        <dbReference type="SAM" id="Phobius"/>
    </source>
</evidence>
<dbReference type="Gramene" id="TraesMAC7D03G04472120.1">
    <property type="protein sequence ID" value="TraesMAC7D03G04472120.1.CDS1"/>
    <property type="gene ID" value="TraesMAC7D03G04472120"/>
</dbReference>
<dbReference type="RefSeq" id="XP_044437961.1">
    <property type="nucleotide sequence ID" value="XM_044582026.1"/>
</dbReference>
<dbReference type="Gramene" id="TraesSYM7D03G04534620.1">
    <property type="protein sequence ID" value="TraesSYM7D03G04534620.1.CDS1"/>
    <property type="gene ID" value="TraesSYM7D03G04534620"/>
</dbReference>
<keyword evidence="1" id="KW-0472">Membrane</keyword>
<keyword evidence="1" id="KW-1133">Transmembrane helix</keyword>
<dbReference type="OMA" id="YCADILW"/>
<dbReference type="Gramene" id="TraesLDM7D03G04487040.1">
    <property type="protein sequence ID" value="TraesLDM7D03G04487040.1.CDS1"/>
    <property type="gene ID" value="TraesLDM7D03G04487040"/>
</dbReference>
<dbReference type="EnsemblPlants" id="TraesCS7D02G506100.1">
    <property type="protein sequence ID" value="TraesCS7D02G506100.1.cds1"/>
    <property type="gene ID" value="TraesCS7D02G506100"/>
</dbReference>
<organism evidence="2">
    <name type="scientific">Triticum aestivum</name>
    <name type="common">Wheat</name>
    <dbReference type="NCBI Taxonomy" id="4565"/>
    <lineage>
        <taxon>Eukaryota</taxon>
        <taxon>Viridiplantae</taxon>
        <taxon>Streptophyta</taxon>
        <taxon>Embryophyta</taxon>
        <taxon>Tracheophyta</taxon>
        <taxon>Spermatophyta</taxon>
        <taxon>Magnoliopsida</taxon>
        <taxon>Liliopsida</taxon>
        <taxon>Poales</taxon>
        <taxon>Poaceae</taxon>
        <taxon>BOP clade</taxon>
        <taxon>Pooideae</taxon>
        <taxon>Triticodae</taxon>
        <taxon>Triticeae</taxon>
        <taxon>Triticinae</taxon>
        <taxon>Triticum</taxon>
    </lineage>
</organism>
<reference evidence="2" key="1">
    <citation type="submission" date="2018-08" db="EMBL/GenBank/DDBJ databases">
        <authorList>
            <person name="Rossello M."/>
        </authorList>
    </citation>
    <scope>NUCLEOTIDE SEQUENCE [LARGE SCALE GENOMIC DNA]</scope>
    <source>
        <strain evidence="2">cv. Chinese Spring</strain>
    </source>
</reference>
<dbReference type="Gramene" id="TraesWEE_scaffold_038517_01G000300.1">
    <property type="protein sequence ID" value="TraesWEE_scaffold_038517_01G000300.1"/>
    <property type="gene ID" value="TraesWEE_scaffold_038517_01G000300"/>
</dbReference>
<sequence length="80" mass="8437">MALAPVEFVGARDGGEALYCAIILWLSVMSWTIFTCGGGRRRKGRRGSRDTKVFIGADRLCDGTGPNCSGGYGLCGSCVD</sequence>
<dbReference type="Gramene" id="TraesROB_scaffold_021928_01G000400.1">
    <property type="protein sequence ID" value="TraesROB_scaffold_021928_01G000400.1"/>
    <property type="gene ID" value="TraesROB_scaffold_021928_01G000400"/>
</dbReference>
<dbReference type="Gramene" id="TraesARI7D03G04556780.1">
    <property type="protein sequence ID" value="TraesARI7D03G04556780.1.CDS1"/>
    <property type="gene ID" value="TraesARI7D03G04556780"/>
</dbReference>
<reference evidence="2" key="2">
    <citation type="submission" date="2018-10" db="UniProtKB">
        <authorList>
            <consortium name="EnsemblPlants"/>
        </authorList>
    </citation>
    <scope>IDENTIFICATION</scope>
</reference>
<dbReference type="Gramene" id="TraesCS7D03G1197700.1">
    <property type="protein sequence ID" value="TraesCS7D03G1197700.1.CDS1"/>
    <property type="gene ID" value="TraesCS7D03G1197700"/>
</dbReference>
<dbReference type="Gramene" id="TraesLAC7D03G04427650.1">
    <property type="protein sequence ID" value="TraesLAC7D03G04427650.1.CDS1"/>
    <property type="gene ID" value="TraesLAC7D03G04427650"/>
</dbReference>
<dbReference type="Gramene" id="TraesCAD_scaffold_032797_01G000400.1">
    <property type="protein sequence ID" value="TraesCAD_scaffold_032797_01G000400.1"/>
    <property type="gene ID" value="TraesCAD_scaffold_032797_01G000400"/>
</dbReference>
<protein>
    <submittedName>
        <fullName evidence="2">Uncharacterized protein</fullName>
    </submittedName>
</protein>
<dbReference type="AlphaFoldDB" id="A0A3B6TRQ9"/>
<keyword evidence="3" id="KW-1185">Reference proteome</keyword>
<dbReference type="GeneID" id="123164517"/>
<evidence type="ECO:0000313" key="3">
    <source>
        <dbReference type="Proteomes" id="UP000019116"/>
    </source>
</evidence>